<sequence>MFGSPTITLILKIHYRVKDGGQMIASGESDAFGKNVVNKAVKMRSRDGENWEAKVNVPVGETLLVYRYGYITGNKSRFEAIQSLRSVSLEGLKKGDTVIMRDTWRSPKSNVFVSAAFRDAIFTGSPEGTNNRGRQDSALGDKSAATRWKEPERNSVAVRFTVVVPRLTYGHSIRLTGEHEKLGKWDMESTLELVNLGRNVYSLMIEIPADELPFEYKYCIFDKEGEFVFRERGTPRELEATTDNVKFLSVDEGFKYENVWKGAGVAVPVFSLRSSRSMGIGEFLDLKVLVDWAAKVKMSLIQVLPVNDTGDNPSPYSATSVFALHPVYLNVQEVAAYTFGGEDRVPHEIRQEIEDGISSFNGLEEIDYTGVLGKKDKILNMIFSAGGNNILAEAECKAWQERNSSWLPGYACWKSIMAKTGEWVFTQWEHSAKDVPRLTSRESEFYDSVRYHVFVQYNLHLQLLNASNYAKAHGVALKGDLPIGVARYCADTWIDTDMFRMDWSAGAPTHGPPPAQNWDFPLYNWDVMKKDGFQWWRRRLAAMEEYFQAFRIDHVLGFFRIWAIPAHNYSGLLGRYDPCPKPITKRELASIGIKGQLDRYTNPYIHESDVAKKFGESAKFVQENFLNELKDEKELYNLRDEVSTHEQIHTLIHDPKYDDILTEDQRVMIRTELCNFVDDRLLIQDEQDPDKFYLVCHMFHTASYKALKDEELKTNLDRLWHNFFWERQKWGEDGYEKLAAMQDAANMMVCGEDLGAVPSEAYEVLDALGILGLRIQRWPIKGEWGEPAKYSYLSVAAPSCHDCSTVRQWWTEDRGARQHFYRSNFGGEAPWECYDWVSQKIVEQHLNSTSMWTIIPIQDFLDMWDELRSPDPLKDMINRPGTMDGNWVYRMRLPLETLCEKTAFNKFVGDMVVRTKRVDSY</sequence>
<dbReference type="Proteomes" id="UP001157974">
    <property type="component" value="Unassembled WGS sequence"/>
</dbReference>
<dbReference type="GO" id="GO:0005975">
    <property type="term" value="P:carbohydrate metabolic process"/>
    <property type="evidence" value="ECO:0007669"/>
    <property type="project" value="InterPro"/>
</dbReference>
<evidence type="ECO:0000256" key="5">
    <source>
        <dbReference type="ARBA" id="ARBA00022490"/>
    </source>
</evidence>
<dbReference type="EMBL" id="JAMWBK010000002">
    <property type="protein sequence ID" value="KAJ8907456.1"/>
    <property type="molecule type" value="Genomic_DNA"/>
</dbReference>
<evidence type="ECO:0000256" key="9">
    <source>
        <dbReference type="ARBA" id="ARBA00031423"/>
    </source>
</evidence>
<keyword evidence="14" id="KW-1185">Reference proteome</keyword>
<dbReference type="InterPro" id="IPR002044">
    <property type="entry name" value="CBM20"/>
</dbReference>
<dbReference type="EC" id="2.4.1.25" evidence="4"/>
<dbReference type="InterPro" id="IPR017853">
    <property type="entry name" value="GH"/>
</dbReference>
<gene>
    <name evidence="13" type="ORF">NDN08_007567</name>
</gene>
<dbReference type="GO" id="GO:2001070">
    <property type="term" value="F:starch binding"/>
    <property type="evidence" value="ECO:0007669"/>
    <property type="project" value="InterPro"/>
</dbReference>
<evidence type="ECO:0000256" key="6">
    <source>
        <dbReference type="ARBA" id="ARBA00022676"/>
    </source>
</evidence>
<reference evidence="13 14" key="1">
    <citation type="journal article" date="2023" name="Nat. Commun.">
        <title>Origin of minicircular mitochondrial genomes in red algae.</title>
        <authorList>
            <person name="Lee Y."/>
            <person name="Cho C.H."/>
            <person name="Lee Y.M."/>
            <person name="Park S.I."/>
            <person name="Yang J.H."/>
            <person name="West J.A."/>
            <person name="Bhattacharya D."/>
            <person name="Yoon H.S."/>
        </authorList>
    </citation>
    <scope>NUCLEOTIDE SEQUENCE [LARGE SCALE GENOMIC DNA]</scope>
    <source>
        <strain evidence="13 14">CCMP1338</strain>
        <tissue evidence="13">Whole cell</tissue>
    </source>
</reference>
<comment type="catalytic activity">
    <reaction evidence="1">
        <text>Transfers a segment of a (1-&gt;4)-alpha-D-glucan to a new position in an acceptor, which may be glucose or a (1-&gt;4)-alpha-D-glucan.</text>
        <dbReference type="EC" id="2.4.1.25"/>
    </reaction>
</comment>
<keyword evidence="8" id="KW-0119">Carbohydrate metabolism</keyword>
<evidence type="ECO:0000256" key="4">
    <source>
        <dbReference type="ARBA" id="ARBA00012560"/>
    </source>
</evidence>
<keyword evidence="7" id="KW-0808">Transferase</keyword>
<dbReference type="GO" id="GO:0004134">
    <property type="term" value="F:4-alpha-glucanotransferase activity"/>
    <property type="evidence" value="ECO:0007669"/>
    <property type="project" value="UniProtKB-EC"/>
</dbReference>
<evidence type="ECO:0000313" key="14">
    <source>
        <dbReference type="Proteomes" id="UP001157974"/>
    </source>
</evidence>
<dbReference type="SMART" id="SM01065">
    <property type="entry name" value="CBM_2"/>
    <property type="match status" value="1"/>
</dbReference>
<protein>
    <recommendedName>
        <fullName evidence="4">4-alpha-glucanotransferase</fullName>
        <ecNumber evidence="4">2.4.1.25</ecNumber>
    </recommendedName>
    <alternativeName>
        <fullName evidence="9">Amylomaltase</fullName>
    </alternativeName>
    <alternativeName>
        <fullName evidence="10">Disproportionating enzyme</fullName>
    </alternativeName>
</protein>
<dbReference type="Pfam" id="PF02446">
    <property type="entry name" value="Glyco_hydro_77"/>
    <property type="match status" value="1"/>
</dbReference>
<accession>A0AAV8V0S2</accession>
<evidence type="ECO:0000256" key="8">
    <source>
        <dbReference type="ARBA" id="ARBA00023277"/>
    </source>
</evidence>
<evidence type="ECO:0000256" key="2">
    <source>
        <dbReference type="ARBA" id="ARBA00004496"/>
    </source>
</evidence>
<comment type="subcellular location">
    <subcellularLocation>
        <location evidence="2">Cytoplasm</location>
    </subcellularLocation>
</comment>
<dbReference type="SUPFAM" id="SSF49452">
    <property type="entry name" value="Starch-binding domain-like"/>
    <property type="match status" value="2"/>
</dbReference>
<comment type="caution">
    <text evidence="13">The sequence shown here is derived from an EMBL/GenBank/DDBJ whole genome shotgun (WGS) entry which is preliminary data.</text>
</comment>
<dbReference type="Gene3D" id="2.60.40.10">
    <property type="entry name" value="Immunoglobulins"/>
    <property type="match status" value="2"/>
</dbReference>
<dbReference type="PROSITE" id="PS51166">
    <property type="entry name" value="CBM20"/>
    <property type="match status" value="1"/>
</dbReference>
<evidence type="ECO:0000256" key="7">
    <source>
        <dbReference type="ARBA" id="ARBA00022679"/>
    </source>
</evidence>
<keyword evidence="5" id="KW-0963">Cytoplasm</keyword>
<comment type="similarity">
    <text evidence="3">Belongs to the disproportionating enzyme family.</text>
</comment>
<dbReference type="SUPFAM" id="SSF51445">
    <property type="entry name" value="(Trans)glycosidases"/>
    <property type="match status" value="1"/>
</dbReference>
<dbReference type="GO" id="GO:0005737">
    <property type="term" value="C:cytoplasm"/>
    <property type="evidence" value="ECO:0007669"/>
    <property type="project" value="UniProtKB-SubCell"/>
</dbReference>
<keyword evidence="6" id="KW-0328">Glycosyltransferase</keyword>
<dbReference type="Gene3D" id="3.20.20.80">
    <property type="entry name" value="Glycosidases"/>
    <property type="match status" value="2"/>
</dbReference>
<dbReference type="PANTHER" id="PTHR32518:SF3">
    <property type="entry name" value="4-ALPHA-GLUCANOTRANSFERASE"/>
    <property type="match status" value="1"/>
</dbReference>
<evidence type="ECO:0000256" key="11">
    <source>
        <dbReference type="SAM" id="MobiDB-lite"/>
    </source>
</evidence>
<evidence type="ECO:0000313" key="13">
    <source>
        <dbReference type="EMBL" id="KAJ8907456.1"/>
    </source>
</evidence>
<organism evidence="13 14">
    <name type="scientific">Rhodosorus marinus</name>
    <dbReference type="NCBI Taxonomy" id="101924"/>
    <lineage>
        <taxon>Eukaryota</taxon>
        <taxon>Rhodophyta</taxon>
        <taxon>Stylonematophyceae</taxon>
        <taxon>Stylonematales</taxon>
        <taxon>Stylonemataceae</taxon>
        <taxon>Rhodosorus</taxon>
    </lineage>
</organism>
<dbReference type="AlphaFoldDB" id="A0AAV8V0S2"/>
<feature type="region of interest" description="Disordered" evidence="11">
    <location>
        <begin position="125"/>
        <end position="146"/>
    </location>
</feature>
<evidence type="ECO:0000259" key="12">
    <source>
        <dbReference type="PROSITE" id="PS51166"/>
    </source>
</evidence>
<dbReference type="Pfam" id="PF00686">
    <property type="entry name" value="CBM_20"/>
    <property type="match status" value="1"/>
</dbReference>
<evidence type="ECO:0000256" key="3">
    <source>
        <dbReference type="ARBA" id="ARBA00005684"/>
    </source>
</evidence>
<dbReference type="InterPro" id="IPR013783">
    <property type="entry name" value="Ig-like_fold"/>
</dbReference>
<dbReference type="PANTHER" id="PTHR32518">
    <property type="match status" value="1"/>
</dbReference>
<feature type="domain" description="CBM20" evidence="12">
    <location>
        <begin position="150"/>
        <end position="262"/>
    </location>
</feature>
<dbReference type="InterPro" id="IPR013784">
    <property type="entry name" value="Carb-bd-like_fold"/>
</dbReference>
<proteinExistence type="inferred from homology"/>
<name>A0AAV8V0S2_9RHOD</name>
<evidence type="ECO:0000256" key="1">
    <source>
        <dbReference type="ARBA" id="ARBA00000439"/>
    </source>
</evidence>
<dbReference type="InterPro" id="IPR003385">
    <property type="entry name" value="Glyco_hydro_77"/>
</dbReference>
<evidence type="ECO:0000256" key="10">
    <source>
        <dbReference type="ARBA" id="ARBA00031501"/>
    </source>
</evidence>